<feature type="transmembrane region" description="Helical" evidence="1">
    <location>
        <begin position="22"/>
        <end position="52"/>
    </location>
</feature>
<name>A0ABT0QYA5_9MICO</name>
<proteinExistence type="predicted"/>
<organism evidence="2 3">
    <name type="scientific">Brachybacterium equifaecis</name>
    <dbReference type="NCBI Taxonomy" id="2910770"/>
    <lineage>
        <taxon>Bacteria</taxon>
        <taxon>Bacillati</taxon>
        <taxon>Actinomycetota</taxon>
        <taxon>Actinomycetes</taxon>
        <taxon>Micrococcales</taxon>
        <taxon>Dermabacteraceae</taxon>
        <taxon>Brachybacterium</taxon>
    </lineage>
</organism>
<keyword evidence="3" id="KW-1185">Reference proteome</keyword>
<feature type="transmembrane region" description="Helical" evidence="1">
    <location>
        <begin position="72"/>
        <end position="101"/>
    </location>
</feature>
<reference evidence="2" key="1">
    <citation type="submission" date="2022-02" db="EMBL/GenBank/DDBJ databases">
        <authorList>
            <person name="Lee M."/>
            <person name="Kim S.-J."/>
            <person name="Jung M.-Y."/>
        </authorList>
    </citation>
    <scope>NUCLEOTIDE SEQUENCE</scope>
    <source>
        <strain evidence="2">JHP9</strain>
    </source>
</reference>
<sequence>MSAPSTPASSAPSAPPVRDGRLLGVTLIVGAVAWPVAILSGGVLLGLGFVTLMLWSGAGADMGETTDNLPVLIAMTIACAAVAIGALLAGIAMDITSLILASTRALSSPGDRVLPVLAIVVTVGALVCGAVACVTTVTGAGESSDLAGQLQVGALRVSTLLAIGLRFAQIILGIVRLAIGGPRG</sequence>
<comment type="caution">
    <text evidence="2">The sequence shown here is derived from an EMBL/GenBank/DDBJ whole genome shotgun (WGS) entry which is preliminary data.</text>
</comment>
<gene>
    <name evidence="2" type="ORF">Bequi_04430</name>
</gene>
<accession>A0ABT0QYA5</accession>
<feature type="transmembrane region" description="Helical" evidence="1">
    <location>
        <begin position="113"/>
        <end position="137"/>
    </location>
</feature>
<keyword evidence="1" id="KW-1133">Transmembrane helix</keyword>
<feature type="transmembrane region" description="Helical" evidence="1">
    <location>
        <begin position="157"/>
        <end position="179"/>
    </location>
</feature>
<dbReference type="RefSeq" id="WP_249736732.1">
    <property type="nucleotide sequence ID" value="NZ_JAKNCJ010000001.1"/>
</dbReference>
<keyword evidence="1" id="KW-0472">Membrane</keyword>
<evidence type="ECO:0000313" key="2">
    <source>
        <dbReference type="EMBL" id="MCL6422639.1"/>
    </source>
</evidence>
<dbReference type="Proteomes" id="UP001203761">
    <property type="component" value="Unassembled WGS sequence"/>
</dbReference>
<dbReference type="EMBL" id="JAKNCJ010000001">
    <property type="protein sequence ID" value="MCL6422639.1"/>
    <property type="molecule type" value="Genomic_DNA"/>
</dbReference>
<keyword evidence="1" id="KW-0812">Transmembrane</keyword>
<protein>
    <submittedName>
        <fullName evidence="2">Uncharacterized protein</fullName>
    </submittedName>
</protein>
<evidence type="ECO:0000256" key="1">
    <source>
        <dbReference type="SAM" id="Phobius"/>
    </source>
</evidence>
<evidence type="ECO:0000313" key="3">
    <source>
        <dbReference type="Proteomes" id="UP001203761"/>
    </source>
</evidence>